<evidence type="ECO:0000256" key="7">
    <source>
        <dbReference type="RuleBase" id="RU363032"/>
    </source>
</evidence>
<dbReference type="Proteomes" id="UP000198983">
    <property type="component" value="Chromosome I"/>
</dbReference>
<dbReference type="PROSITE" id="PS50928">
    <property type="entry name" value="ABC_TM1"/>
    <property type="match status" value="1"/>
</dbReference>
<dbReference type="CDD" id="cd06261">
    <property type="entry name" value="TM_PBP2"/>
    <property type="match status" value="1"/>
</dbReference>
<dbReference type="AlphaFoldDB" id="A0A1H1VVW5"/>
<protein>
    <submittedName>
        <fullName evidence="9">Peptide/nickel transport system permease protein</fullName>
    </submittedName>
</protein>
<accession>A0A1H1VVW5</accession>
<dbReference type="InterPro" id="IPR045621">
    <property type="entry name" value="BPD_transp_1_N"/>
</dbReference>
<evidence type="ECO:0000256" key="6">
    <source>
        <dbReference type="ARBA" id="ARBA00023136"/>
    </source>
</evidence>
<organism evidence="9 10">
    <name type="scientific">Actinopolymorpha singaporensis</name>
    <dbReference type="NCBI Taxonomy" id="117157"/>
    <lineage>
        <taxon>Bacteria</taxon>
        <taxon>Bacillati</taxon>
        <taxon>Actinomycetota</taxon>
        <taxon>Actinomycetes</taxon>
        <taxon>Propionibacteriales</taxon>
        <taxon>Actinopolymorphaceae</taxon>
        <taxon>Actinopolymorpha</taxon>
    </lineage>
</organism>
<dbReference type="EMBL" id="LT629732">
    <property type="protein sequence ID" value="SDS88883.1"/>
    <property type="molecule type" value="Genomic_DNA"/>
</dbReference>
<dbReference type="GO" id="GO:0005886">
    <property type="term" value="C:plasma membrane"/>
    <property type="evidence" value="ECO:0007669"/>
    <property type="project" value="UniProtKB-SubCell"/>
</dbReference>
<feature type="transmembrane region" description="Helical" evidence="7">
    <location>
        <begin position="101"/>
        <end position="124"/>
    </location>
</feature>
<keyword evidence="2 7" id="KW-0813">Transport</keyword>
<keyword evidence="3" id="KW-1003">Cell membrane</keyword>
<dbReference type="STRING" id="117157.SAMN04489717_4231"/>
<dbReference type="PANTHER" id="PTHR43163">
    <property type="entry name" value="DIPEPTIDE TRANSPORT SYSTEM PERMEASE PROTEIN DPPB-RELATED"/>
    <property type="match status" value="1"/>
</dbReference>
<dbReference type="InterPro" id="IPR035906">
    <property type="entry name" value="MetI-like_sf"/>
</dbReference>
<evidence type="ECO:0000256" key="2">
    <source>
        <dbReference type="ARBA" id="ARBA00022448"/>
    </source>
</evidence>
<dbReference type="Gene3D" id="1.10.3720.10">
    <property type="entry name" value="MetI-like"/>
    <property type="match status" value="1"/>
</dbReference>
<name>A0A1H1VVW5_9ACTN</name>
<evidence type="ECO:0000256" key="1">
    <source>
        <dbReference type="ARBA" id="ARBA00004651"/>
    </source>
</evidence>
<keyword evidence="6 7" id="KW-0472">Membrane</keyword>
<evidence type="ECO:0000256" key="3">
    <source>
        <dbReference type="ARBA" id="ARBA00022475"/>
    </source>
</evidence>
<keyword evidence="4 7" id="KW-0812">Transmembrane</keyword>
<sequence>MTVARFLVKRILHGALVLLLITMGVFAIFFVAPNNVARTLAGRQATPETVKLIEQRLGLDQPVWKQYLDFLWKALHGDLGFDYYHQVPVTQIIGDALPATIGLALGAAVIWMLLGVFNGIVAAVRPRSIADRGMTGFALFFYSMPTFLLGLLLLYFLYFQLTLAGYPIFPAGGYVPISQNPLDWARHLVLPWLTLALVLAATYTRLTRGSMLDVLGEDYIRTARSKGISERRVVYLHGLRSALTPVVTQFGIDLGQLVGGVVVTETVFSIDGLGKTAIDAINQQDLPVIIGIVIFAAVAVIVANILVDVAYAFLDPRVRLN</sequence>
<comment type="similarity">
    <text evidence="7">Belongs to the binding-protein-dependent transport system permease family.</text>
</comment>
<keyword evidence="10" id="KW-1185">Reference proteome</keyword>
<dbReference type="PANTHER" id="PTHR43163:SF6">
    <property type="entry name" value="DIPEPTIDE TRANSPORT SYSTEM PERMEASE PROTEIN DPPB-RELATED"/>
    <property type="match status" value="1"/>
</dbReference>
<evidence type="ECO:0000259" key="8">
    <source>
        <dbReference type="PROSITE" id="PS50928"/>
    </source>
</evidence>
<evidence type="ECO:0000256" key="5">
    <source>
        <dbReference type="ARBA" id="ARBA00022989"/>
    </source>
</evidence>
<gene>
    <name evidence="9" type="ORF">SAMN04489717_4231</name>
</gene>
<dbReference type="GO" id="GO:0055085">
    <property type="term" value="P:transmembrane transport"/>
    <property type="evidence" value="ECO:0007669"/>
    <property type="project" value="InterPro"/>
</dbReference>
<proteinExistence type="inferred from homology"/>
<dbReference type="Pfam" id="PF00528">
    <property type="entry name" value="BPD_transp_1"/>
    <property type="match status" value="1"/>
</dbReference>
<dbReference type="InterPro" id="IPR000515">
    <property type="entry name" value="MetI-like"/>
</dbReference>
<comment type="subcellular location">
    <subcellularLocation>
        <location evidence="1 7">Cell membrane</location>
        <topology evidence="1 7">Multi-pass membrane protein</topology>
    </subcellularLocation>
</comment>
<feature type="transmembrane region" description="Helical" evidence="7">
    <location>
        <begin position="288"/>
        <end position="314"/>
    </location>
</feature>
<evidence type="ECO:0000313" key="9">
    <source>
        <dbReference type="EMBL" id="SDS88883.1"/>
    </source>
</evidence>
<reference evidence="9 10" key="1">
    <citation type="submission" date="2016-10" db="EMBL/GenBank/DDBJ databases">
        <authorList>
            <person name="de Groot N.N."/>
        </authorList>
    </citation>
    <scope>NUCLEOTIDE SEQUENCE [LARGE SCALE GENOMIC DNA]</scope>
    <source>
        <strain evidence="9 10">DSM 22024</strain>
    </source>
</reference>
<dbReference type="Pfam" id="PF19300">
    <property type="entry name" value="BPD_transp_1_N"/>
    <property type="match status" value="1"/>
</dbReference>
<feature type="transmembrane region" description="Helical" evidence="7">
    <location>
        <begin position="12"/>
        <end position="32"/>
    </location>
</feature>
<feature type="domain" description="ABC transmembrane type-1" evidence="8">
    <location>
        <begin position="97"/>
        <end position="311"/>
    </location>
</feature>
<feature type="transmembrane region" description="Helical" evidence="7">
    <location>
        <begin position="136"/>
        <end position="158"/>
    </location>
</feature>
<evidence type="ECO:0000313" key="10">
    <source>
        <dbReference type="Proteomes" id="UP000198983"/>
    </source>
</evidence>
<feature type="transmembrane region" description="Helical" evidence="7">
    <location>
        <begin position="184"/>
        <end position="203"/>
    </location>
</feature>
<evidence type="ECO:0000256" key="4">
    <source>
        <dbReference type="ARBA" id="ARBA00022692"/>
    </source>
</evidence>
<keyword evidence="5 7" id="KW-1133">Transmembrane helix</keyword>
<dbReference type="SUPFAM" id="SSF161098">
    <property type="entry name" value="MetI-like"/>
    <property type="match status" value="1"/>
</dbReference>